<organism evidence="3 4">
    <name type="scientific">Seiridium unicorne</name>
    <dbReference type="NCBI Taxonomy" id="138068"/>
    <lineage>
        <taxon>Eukaryota</taxon>
        <taxon>Fungi</taxon>
        <taxon>Dikarya</taxon>
        <taxon>Ascomycota</taxon>
        <taxon>Pezizomycotina</taxon>
        <taxon>Sordariomycetes</taxon>
        <taxon>Xylariomycetidae</taxon>
        <taxon>Amphisphaeriales</taxon>
        <taxon>Sporocadaceae</taxon>
        <taxon>Seiridium</taxon>
    </lineage>
</organism>
<feature type="transmembrane region" description="Helical" evidence="2">
    <location>
        <begin position="54"/>
        <end position="75"/>
    </location>
</feature>
<keyword evidence="2" id="KW-1133">Transmembrane helix</keyword>
<dbReference type="Proteomes" id="UP001408356">
    <property type="component" value="Unassembled WGS sequence"/>
</dbReference>
<evidence type="ECO:0000256" key="2">
    <source>
        <dbReference type="SAM" id="Phobius"/>
    </source>
</evidence>
<keyword evidence="2" id="KW-0812">Transmembrane</keyword>
<feature type="transmembrane region" description="Helical" evidence="2">
    <location>
        <begin position="21"/>
        <end position="48"/>
    </location>
</feature>
<evidence type="ECO:0000313" key="3">
    <source>
        <dbReference type="EMBL" id="KAK9417650.1"/>
    </source>
</evidence>
<keyword evidence="2" id="KW-0472">Membrane</keyword>
<protein>
    <submittedName>
        <fullName evidence="3">Uncharacterized protein</fullName>
    </submittedName>
</protein>
<reference evidence="3 4" key="1">
    <citation type="journal article" date="2024" name="J. Plant Pathol.">
        <title>Sequence and assembly of the genome of Seiridium unicorne, isolate CBS 538.82, causal agent of cypress canker disease.</title>
        <authorList>
            <person name="Scali E."/>
            <person name="Rocca G.D."/>
            <person name="Danti R."/>
            <person name="Garbelotto M."/>
            <person name="Barberini S."/>
            <person name="Baroncelli R."/>
            <person name="Emiliani G."/>
        </authorList>
    </citation>
    <scope>NUCLEOTIDE SEQUENCE [LARGE SCALE GENOMIC DNA]</scope>
    <source>
        <strain evidence="3 4">BM-138-508</strain>
    </source>
</reference>
<sequence>MQFENYIAAIMRLLIIELVRAIAWGAQIATTILLIPGHLSLLVAGPAVRDLPKIQGAVAGAIVVFLLLVLAYVLVRDYKRRSSFKQSERDQSLDSESGQYPDSDLHQGPNPYAFQLQPDVFRKDEAGSRRRNNASIASRSTAVTALASSLHPQQSTGTTGRILEDTEYEIADVPHSELGFAVDEFAHMGDHLGGTGAPTTADQAATTESLDNVADPDIADLEDFMTSVTPSASMAFSPSPQGAISNMPSHSVALNWDEIDRIAERELVESLEFRFLQAMVMVVSLSGSTVGGDSFTGYQLPEGSGALNQITSTVAQDDSVSVSSSESPDVDIFGQVPIDSNASSTGSQSQLLVPRTIHAMSGFDIVSTDTVPSNLSVRRDSFPGDDAGAHNRGISLQRSWTV</sequence>
<gene>
    <name evidence="3" type="ORF">SUNI508_01407</name>
</gene>
<feature type="region of interest" description="Disordered" evidence="1">
    <location>
        <begin position="85"/>
        <end position="109"/>
    </location>
</feature>
<evidence type="ECO:0000313" key="4">
    <source>
        <dbReference type="Proteomes" id="UP001408356"/>
    </source>
</evidence>
<comment type="caution">
    <text evidence="3">The sequence shown here is derived from an EMBL/GenBank/DDBJ whole genome shotgun (WGS) entry which is preliminary data.</text>
</comment>
<proteinExistence type="predicted"/>
<keyword evidence="4" id="KW-1185">Reference proteome</keyword>
<accession>A0ABR2USJ8</accession>
<dbReference type="EMBL" id="JARVKF010000396">
    <property type="protein sequence ID" value="KAK9417650.1"/>
    <property type="molecule type" value="Genomic_DNA"/>
</dbReference>
<name>A0ABR2USJ8_9PEZI</name>
<evidence type="ECO:0000256" key="1">
    <source>
        <dbReference type="SAM" id="MobiDB-lite"/>
    </source>
</evidence>